<dbReference type="Pfam" id="PF00651">
    <property type="entry name" value="BTB"/>
    <property type="match status" value="1"/>
</dbReference>
<dbReference type="EMBL" id="JASNQZ010000001">
    <property type="protein sequence ID" value="KAL0961353.1"/>
    <property type="molecule type" value="Genomic_DNA"/>
</dbReference>
<dbReference type="Proteomes" id="UP001556367">
    <property type="component" value="Unassembled WGS sequence"/>
</dbReference>
<gene>
    <name evidence="2" type="ORF">HGRIS_006309</name>
</gene>
<dbReference type="SUPFAM" id="SSF54695">
    <property type="entry name" value="POZ domain"/>
    <property type="match status" value="1"/>
</dbReference>
<dbReference type="PROSITE" id="PS50097">
    <property type="entry name" value="BTB"/>
    <property type="match status" value="1"/>
</dbReference>
<comment type="caution">
    <text evidence="2">The sequence shown here is derived from an EMBL/GenBank/DDBJ whole genome shotgun (WGS) entry which is preliminary data.</text>
</comment>
<accession>A0ABR3JZH2</accession>
<dbReference type="SMART" id="SM00225">
    <property type="entry name" value="BTB"/>
    <property type="match status" value="1"/>
</dbReference>
<dbReference type="InterPro" id="IPR000210">
    <property type="entry name" value="BTB/POZ_dom"/>
</dbReference>
<name>A0ABR3JZH2_9AGAR</name>
<organism evidence="2 3">
    <name type="scientific">Hohenbuehelia grisea</name>
    <dbReference type="NCBI Taxonomy" id="104357"/>
    <lineage>
        <taxon>Eukaryota</taxon>
        <taxon>Fungi</taxon>
        <taxon>Dikarya</taxon>
        <taxon>Basidiomycota</taxon>
        <taxon>Agaricomycotina</taxon>
        <taxon>Agaricomycetes</taxon>
        <taxon>Agaricomycetidae</taxon>
        <taxon>Agaricales</taxon>
        <taxon>Pleurotineae</taxon>
        <taxon>Pleurotaceae</taxon>
        <taxon>Hohenbuehelia</taxon>
    </lineage>
</organism>
<evidence type="ECO:0000313" key="2">
    <source>
        <dbReference type="EMBL" id="KAL0961353.1"/>
    </source>
</evidence>
<evidence type="ECO:0000313" key="3">
    <source>
        <dbReference type="Proteomes" id="UP001556367"/>
    </source>
</evidence>
<keyword evidence="3" id="KW-1185">Reference proteome</keyword>
<proteinExistence type="predicted"/>
<sequence length="367" mass="42002">MSDPENESTATSLLAPDEIGTTGTGLWRRDDHYYIPDGNVIILVENTLFKVHRSILANDTSIFEEMFNPSEHRDASEEPEDGLSDELPIRFPEDTVSQFRALLWSLYALPADLLQATNGDSCPEQRLLDLAIITNKYQFRTTEKWCIDVLIQHYKTPNVQIDPHMLPSLSQVAKFCQSKPLLTFVEGWWKRLSIQGGFYDIMIETAVRHDFKRVLGYAYHGLMLKGRTEWDKYPSLDREHRIRVLAGFYNLTKECANLHASPPTFVHHTTCGPFRLLCEAQWIALWKEITRSNGLYDSVSGEKGPDYLGRHLLVTGTINAILENRSVMSSMVNLDNCSDECLKLALAASRKRQRDTQNNLLQYFLDI</sequence>
<protein>
    <recommendedName>
        <fullName evidence="1">BTB domain-containing protein</fullName>
    </recommendedName>
</protein>
<feature type="domain" description="BTB" evidence="1">
    <location>
        <begin position="38"/>
        <end position="115"/>
    </location>
</feature>
<dbReference type="Gene3D" id="3.30.710.10">
    <property type="entry name" value="Potassium Channel Kv1.1, Chain A"/>
    <property type="match status" value="1"/>
</dbReference>
<reference evidence="3" key="1">
    <citation type="submission" date="2024-06" db="EMBL/GenBank/DDBJ databases">
        <title>Multi-omics analyses provide insights into the biosynthesis of the anticancer antibiotic pleurotin in Hohenbuehelia grisea.</title>
        <authorList>
            <person name="Weaver J.A."/>
            <person name="Alberti F."/>
        </authorList>
    </citation>
    <scope>NUCLEOTIDE SEQUENCE [LARGE SCALE GENOMIC DNA]</scope>
    <source>
        <strain evidence="3">T-177</strain>
    </source>
</reference>
<dbReference type="CDD" id="cd18186">
    <property type="entry name" value="BTB_POZ_ZBTB_KLHL-like"/>
    <property type="match status" value="1"/>
</dbReference>
<dbReference type="InterPro" id="IPR011333">
    <property type="entry name" value="SKP1/BTB/POZ_sf"/>
</dbReference>
<evidence type="ECO:0000259" key="1">
    <source>
        <dbReference type="PROSITE" id="PS50097"/>
    </source>
</evidence>